<comment type="subcellular location">
    <subcellularLocation>
        <location evidence="1">Membrane</location>
        <topology evidence="1">Multi-pass membrane protein</topology>
    </subcellularLocation>
</comment>
<evidence type="ECO:0000313" key="7">
    <source>
        <dbReference type="EMBL" id="KAL0275385.1"/>
    </source>
</evidence>
<dbReference type="PANTHER" id="PTHR13628:SF1">
    <property type="entry name" value="TRANSMEMBRANE PROTEIN 267"/>
    <property type="match status" value="1"/>
</dbReference>
<proteinExistence type="predicted"/>
<dbReference type="EMBL" id="JARGDH010000002">
    <property type="protein sequence ID" value="KAL0275385.1"/>
    <property type="molecule type" value="Genomic_DNA"/>
</dbReference>
<organism evidence="7">
    <name type="scientific">Menopon gallinae</name>
    <name type="common">poultry shaft louse</name>
    <dbReference type="NCBI Taxonomy" id="328185"/>
    <lineage>
        <taxon>Eukaryota</taxon>
        <taxon>Metazoa</taxon>
        <taxon>Ecdysozoa</taxon>
        <taxon>Arthropoda</taxon>
        <taxon>Hexapoda</taxon>
        <taxon>Insecta</taxon>
        <taxon>Pterygota</taxon>
        <taxon>Neoptera</taxon>
        <taxon>Paraneoptera</taxon>
        <taxon>Psocodea</taxon>
        <taxon>Troctomorpha</taxon>
        <taxon>Phthiraptera</taxon>
        <taxon>Amblycera</taxon>
        <taxon>Menoponidae</taxon>
        <taxon>Menopon</taxon>
    </lineage>
</organism>
<evidence type="ECO:0000256" key="4">
    <source>
        <dbReference type="ARBA" id="ARBA00022989"/>
    </source>
</evidence>
<keyword evidence="3 6" id="KW-0812">Transmembrane</keyword>
<sequence>MQLALSKNKVASSVAILLACLVGDKNSVPLKEGDLAAAVCDNITHAIVGVFVWLSVILGRSPIGPTNYIEIVTCGLISSFIDLDHFMAARSFNLKDAVNLSHRPMFHCTSGAMAVSGGMLMIAYLLHISWLYRFACIVIAAFLSHHIRDSTRRGLWIWPFGVTKPIPYFAYLIAEVLLPHAIIMLVSAFPVESPRNYDSNV</sequence>
<name>A0AAW2HZJ5_9NEOP</name>
<dbReference type="InterPro" id="IPR026572">
    <property type="entry name" value="TMEM267"/>
</dbReference>
<evidence type="ECO:0000256" key="3">
    <source>
        <dbReference type="ARBA" id="ARBA00022692"/>
    </source>
</evidence>
<dbReference type="InterPro" id="IPR007404">
    <property type="entry name" value="YdjM-like"/>
</dbReference>
<keyword evidence="5 6" id="KW-0472">Membrane</keyword>
<evidence type="ECO:0000256" key="6">
    <source>
        <dbReference type="SAM" id="Phobius"/>
    </source>
</evidence>
<dbReference type="AlphaFoldDB" id="A0AAW2HZJ5"/>
<feature type="transmembrane region" description="Helical" evidence="6">
    <location>
        <begin position="105"/>
        <end position="124"/>
    </location>
</feature>
<dbReference type="PANTHER" id="PTHR13628">
    <property type="entry name" value="TRANSMEMBRANE PROTEIN 267"/>
    <property type="match status" value="1"/>
</dbReference>
<evidence type="ECO:0000256" key="1">
    <source>
        <dbReference type="ARBA" id="ARBA00004141"/>
    </source>
</evidence>
<gene>
    <name evidence="7" type="ORF">PYX00_003244</name>
</gene>
<dbReference type="PROSITE" id="PS51257">
    <property type="entry name" value="PROKAR_LIPOPROTEIN"/>
    <property type="match status" value="1"/>
</dbReference>
<accession>A0AAW2HZJ5</accession>
<dbReference type="GO" id="GO:0016020">
    <property type="term" value="C:membrane"/>
    <property type="evidence" value="ECO:0007669"/>
    <property type="project" value="UniProtKB-SubCell"/>
</dbReference>
<reference evidence="7" key="1">
    <citation type="journal article" date="2024" name="Gigascience">
        <title>Chromosome-level genome of the poultry shaft louse Menopon gallinae provides insight into the host-switching and adaptive evolution of parasitic lice.</title>
        <authorList>
            <person name="Xu Y."/>
            <person name="Ma L."/>
            <person name="Liu S."/>
            <person name="Liang Y."/>
            <person name="Liu Q."/>
            <person name="He Z."/>
            <person name="Tian L."/>
            <person name="Duan Y."/>
            <person name="Cai W."/>
            <person name="Li H."/>
            <person name="Song F."/>
        </authorList>
    </citation>
    <scope>NUCLEOTIDE SEQUENCE</scope>
    <source>
        <strain evidence="7">Cailab_2023a</strain>
    </source>
</reference>
<comment type="caution">
    <text evidence="7">The sequence shown here is derived from an EMBL/GenBank/DDBJ whole genome shotgun (WGS) entry which is preliminary data.</text>
</comment>
<feature type="transmembrane region" description="Helical" evidence="6">
    <location>
        <begin position="130"/>
        <end position="147"/>
    </location>
</feature>
<keyword evidence="4 6" id="KW-1133">Transmembrane helix</keyword>
<dbReference type="Pfam" id="PF04307">
    <property type="entry name" value="YdjM"/>
    <property type="match status" value="1"/>
</dbReference>
<protein>
    <recommendedName>
        <fullName evidence="2">Transmembrane protein 267</fullName>
    </recommendedName>
</protein>
<evidence type="ECO:0000256" key="2">
    <source>
        <dbReference type="ARBA" id="ARBA00013977"/>
    </source>
</evidence>
<feature type="transmembrane region" description="Helical" evidence="6">
    <location>
        <begin position="168"/>
        <end position="191"/>
    </location>
</feature>
<evidence type="ECO:0000256" key="5">
    <source>
        <dbReference type="ARBA" id="ARBA00023136"/>
    </source>
</evidence>